<organism evidence="2 3">
    <name type="scientific">Candidatus Microbacterium stercoravium</name>
    <dbReference type="NCBI Taxonomy" id="2838697"/>
    <lineage>
        <taxon>Bacteria</taxon>
        <taxon>Bacillati</taxon>
        <taxon>Actinomycetota</taxon>
        <taxon>Actinomycetes</taxon>
        <taxon>Micrococcales</taxon>
        <taxon>Microbacteriaceae</taxon>
        <taxon>Microbacterium</taxon>
    </lineage>
</organism>
<dbReference type="Gene3D" id="3.30.420.40">
    <property type="match status" value="2"/>
</dbReference>
<evidence type="ECO:0000313" key="3">
    <source>
        <dbReference type="Proteomes" id="UP000824220"/>
    </source>
</evidence>
<gene>
    <name evidence="2" type="ORF">H9800_08765</name>
</gene>
<dbReference type="EMBL" id="DXAM01000124">
    <property type="protein sequence ID" value="HJA04936.1"/>
    <property type="molecule type" value="Genomic_DNA"/>
</dbReference>
<accession>A0A9D2KI08</accession>
<dbReference type="PANTHER" id="PTHR18964">
    <property type="entry name" value="ROK (REPRESSOR, ORF, KINASE) FAMILY"/>
    <property type="match status" value="1"/>
</dbReference>
<dbReference type="AlphaFoldDB" id="A0A9D2KI08"/>
<comment type="similarity">
    <text evidence="1">Belongs to the ROK (NagC/XylR) family.</text>
</comment>
<dbReference type="InterPro" id="IPR043129">
    <property type="entry name" value="ATPase_NBD"/>
</dbReference>
<comment type="caution">
    <text evidence="2">The sequence shown here is derived from an EMBL/GenBank/DDBJ whole genome shotgun (WGS) entry which is preliminary data.</text>
</comment>
<dbReference type="Proteomes" id="UP000824220">
    <property type="component" value="Unassembled WGS sequence"/>
</dbReference>
<dbReference type="Pfam" id="PF00480">
    <property type="entry name" value="ROK"/>
    <property type="match status" value="1"/>
</dbReference>
<dbReference type="InterPro" id="IPR000600">
    <property type="entry name" value="ROK"/>
</dbReference>
<reference evidence="2" key="2">
    <citation type="submission" date="2021-04" db="EMBL/GenBank/DDBJ databases">
        <authorList>
            <person name="Gilroy R."/>
        </authorList>
    </citation>
    <scope>NUCLEOTIDE SEQUENCE</scope>
    <source>
        <strain evidence="2">ChiHjej8B7-3636</strain>
    </source>
</reference>
<dbReference type="PANTHER" id="PTHR18964:SF169">
    <property type="entry name" value="N-ACETYLMANNOSAMINE KINASE"/>
    <property type="match status" value="1"/>
</dbReference>
<name>A0A9D2KI08_9MICO</name>
<evidence type="ECO:0000313" key="2">
    <source>
        <dbReference type="EMBL" id="HJA04936.1"/>
    </source>
</evidence>
<sequence length="302" mass="30164">MSAQLRVGVDVGGSTTEAVSLDGSARVVARAERRTVRGKEGVVDGILAVIDAVVPPGGASSVGIGIPGRVSDGRVHDAVNLDISDLDLASEIAARSGAVVGVENDVRAATRGIGVDRFSSSLAYLNLGTGVAAGVLLDGRVHGGSRGVAGEIGHLSIDPAGPRCACGQRGCIEAFAGGGAIAARTTGGPFAVRDAFDRADDGDPAALEIVAGLARGAAAAVRTLALAVDPERIVIGGGIARLGERLRAPVLRELERAAEGSAFLGSLHLDERIELLSPGVPVGAIGAALADHRRSALHLSAG</sequence>
<evidence type="ECO:0000256" key="1">
    <source>
        <dbReference type="ARBA" id="ARBA00006479"/>
    </source>
</evidence>
<protein>
    <submittedName>
        <fullName evidence="2">ROK family protein</fullName>
    </submittedName>
</protein>
<reference evidence="2" key="1">
    <citation type="journal article" date="2021" name="PeerJ">
        <title>Extensive microbial diversity within the chicken gut microbiome revealed by metagenomics and culture.</title>
        <authorList>
            <person name="Gilroy R."/>
            <person name="Ravi A."/>
            <person name="Getino M."/>
            <person name="Pursley I."/>
            <person name="Horton D.L."/>
            <person name="Alikhan N.F."/>
            <person name="Baker D."/>
            <person name="Gharbi K."/>
            <person name="Hall N."/>
            <person name="Watson M."/>
            <person name="Adriaenssens E.M."/>
            <person name="Foster-Nyarko E."/>
            <person name="Jarju S."/>
            <person name="Secka A."/>
            <person name="Antonio M."/>
            <person name="Oren A."/>
            <person name="Chaudhuri R.R."/>
            <person name="La Ragione R."/>
            <person name="Hildebrand F."/>
            <person name="Pallen M.J."/>
        </authorList>
    </citation>
    <scope>NUCLEOTIDE SEQUENCE</scope>
    <source>
        <strain evidence="2">ChiHjej8B7-3636</strain>
    </source>
</reference>
<dbReference type="SUPFAM" id="SSF53067">
    <property type="entry name" value="Actin-like ATPase domain"/>
    <property type="match status" value="1"/>
</dbReference>
<proteinExistence type="inferred from homology"/>